<gene>
    <name evidence="1" type="ORF">GGX14DRAFT_401668</name>
</gene>
<accession>A0AAD6V0L9</accession>
<sequence length="124" mass="13475">MSHTSRLGLALYPYTLRRRSTVRLGLVRDPEERRGVGSGVWESGVGQRRRGTGDVETLGIGVGRLSVGGRLSIGGGARYSRVLSWSWLSLLTLVDDVDSWVTVPLMAWSPNSGYARTPLASTQC</sequence>
<name>A0AAD6V0L9_9AGAR</name>
<organism evidence="1 2">
    <name type="scientific">Mycena pura</name>
    <dbReference type="NCBI Taxonomy" id="153505"/>
    <lineage>
        <taxon>Eukaryota</taxon>
        <taxon>Fungi</taxon>
        <taxon>Dikarya</taxon>
        <taxon>Basidiomycota</taxon>
        <taxon>Agaricomycotina</taxon>
        <taxon>Agaricomycetes</taxon>
        <taxon>Agaricomycetidae</taxon>
        <taxon>Agaricales</taxon>
        <taxon>Marasmiineae</taxon>
        <taxon>Mycenaceae</taxon>
        <taxon>Mycena</taxon>
    </lineage>
</organism>
<evidence type="ECO:0000313" key="1">
    <source>
        <dbReference type="EMBL" id="KAJ7199037.1"/>
    </source>
</evidence>
<comment type="caution">
    <text evidence="1">The sequence shown here is derived from an EMBL/GenBank/DDBJ whole genome shotgun (WGS) entry which is preliminary data.</text>
</comment>
<proteinExistence type="predicted"/>
<dbReference type="Proteomes" id="UP001219525">
    <property type="component" value="Unassembled WGS sequence"/>
</dbReference>
<protein>
    <submittedName>
        <fullName evidence="1">Uncharacterized protein</fullName>
    </submittedName>
</protein>
<keyword evidence="2" id="KW-1185">Reference proteome</keyword>
<dbReference type="EMBL" id="JARJCW010000070">
    <property type="protein sequence ID" value="KAJ7199037.1"/>
    <property type="molecule type" value="Genomic_DNA"/>
</dbReference>
<reference evidence="1" key="1">
    <citation type="submission" date="2023-03" db="EMBL/GenBank/DDBJ databases">
        <title>Massive genome expansion in bonnet fungi (Mycena s.s.) driven by repeated elements and novel gene families across ecological guilds.</title>
        <authorList>
            <consortium name="Lawrence Berkeley National Laboratory"/>
            <person name="Harder C.B."/>
            <person name="Miyauchi S."/>
            <person name="Viragh M."/>
            <person name="Kuo A."/>
            <person name="Thoen E."/>
            <person name="Andreopoulos B."/>
            <person name="Lu D."/>
            <person name="Skrede I."/>
            <person name="Drula E."/>
            <person name="Henrissat B."/>
            <person name="Morin E."/>
            <person name="Kohler A."/>
            <person name="Barry K."/>
            <person name="LaButti K."/>
            <person name="Morin E."/>
            <person name="Salamov A."/>
            <person name="Lipzen A."/>
            <person name="Mereny Z."/>
            <person name="Hegedus B."/>
            <person name="Baldrian P."/>
            <person name="Stursova M."/>
            <person name="Weitz H."/>
            <person name="Taylor A."/>
            <person name="Grigoriev I.V."/>
            <person name="Nagy L.G."/>
            <person name="Martin F."/>
            <person name="Kauserud H."/>
        </authorList>
    </citation>
    <scope>NUCLEOTIDE SEQUENCE</scope>
    <source>
        <strain evidence="1">9144</strain>
    </source>
</reference>
<evidence type="ECO:0000313" key="2">
    <source>
        <dbReference type="Proteomes" id="UP001219525"/>
    </source>
</evidence>
<dbReference type="AlphaFoldDB" id="A0AAD6V0L9"/>